<evidence type="ECO:0000259" key="5">
    <source>
        <dbReference type="PROSITE" id="PS51178"/>
    </source>
</evidence>
<evidence type="ECO:0000313" key="7">
    <source>
        <dbReference type="Proteomes" id="UP000030103"/>
    </source>
</evidence>
<keyword evidence="2" id="KW-0645">Protease</keyword>
<comment type="caution">
    <text evidence="6">The sequence shown here is derived from an EMBL/GenBank/DDBJ whole genome shotgun (WGS) entry which is preliminary data.</text>
</comment>
<gene>
    <name evidence="6" type="ORF">HQ47_04600</name>
</gene>
<dbReference type="CDD" id="cd06575">
    <property type="entry name" value="PASTA_Pbp2x-like_2"/>
    <property type="match status" value="1"/>
</dbReference>
<dbReference type="eggNOG" id="COG0768">
    <property type="taxonomic scope" value="Bacteria"/>
</dbReference>
<evidence type="ECO:0000256" key="4">
    <source>
        <dbReference type="SAM" id="Phobius"/>
    </source>
</evidence>
<keyword evidence="2" id="KW-0378">Hydrolase</keyword>
<sequence length="760" mass="84874">MTDRQTPHKNTKEKKPRFNSLARFRIVTIFMLLLMILILFKLFYVMLVEGEQWRKIAARLNPPELVMVNPIRGSIYDDDNRLIAVTAPYYRLYFDFRAPSFTQIPKDSMNRMLDSLATLISNKYAESVHPVSKQDLLKQWKKGISKKSRYWPVYKYNVSYLELKEMRDCFPLAPHRRNTRSVPSPFSRIITQEEQSSRMNPFGSLAMRTIGRVYGDKTDGLSHARNGIELAYDSLLRGQTGQAIRTYTGGKRNINTVQEPVRGADVYSTINMDVQSVVENVLRQRLTDVDAGSGTCVLMEVETGKILAISNLGKTGPGKYAETLNYALQDMSEPGSTFKTASMMVALDDGVVHPDDIIDVGNGLWQVAGRTVRDHNAHRGGYGKITVAQTIHYSSNVGVAKIIQQHYAHKPDDYVQKIRNLGFGLDLKLEIEGYEKALIRKRSDNPNRWYGTTLPWMSYGYETQVPPIYTLAFYNAIANNGQYMRPYFVNKVVDAEGNTVIENKPTILIEAICKPETLGIIRQMLYDVVWKGTGKPVQSEVVSISGKTGTAQLAGSGGAGYRGAGGTRYQVSFCGYFPSEKPKYSCIAVVREPNPSKEYPGGGNVTGPIVRDIAEHMVALERPMPLDSLGLKGAVPKLPKKVAHGNNDEIQQVFAAVKLPYAVNEKDQDKKWVAVTARDNRMELQALPLYNDKVIPNVVGMAPADAVYLLLRRGVKPRLIGHGNVISQQPSAGTPVKAGMQVILRLENVEEPKETNAKKS</sequence>
<evidence type="ECO:0000313" key="6">
    <source>
        <dbReference type="EMBL" id="KGN74343.1"/>
    </source>
</evidence>
<dbReference type="SUPFAM" id="SSF56601">
    <property type="entry name" value="beta-lactamase/transpeptidase-like"/>
    <property type="match status" value="1"/>
</dbReference>
<dbReference type="RefSeq" id="WP_036873675.1">
    <property type="nucleotide sequence ID" value="NZ_JRFA01000014.1"/>
</dbReference>
<dbReference type="GO" id="GO:0005886">
    <property type="term" value="C:plasma membrane"/>
    <property type="evidence" value="ECO:0007669"/>
    <property type="project" value="TreeGrafter"/>
</dbReference>
<keyword evidence="2" id="KW-0121">Carboxypeptidase</keyword>
<accession>A0A0A2E611</accession>
<evidence type="ECO:0000256" key="2">
    <source>
        <dbReference type="ARBA" id="ARBA00022645"/>
    </source>
</evidence>
<dbReference type="InterPro" id="IPR050515">
    <property type="entry name" value="Beta-lactam/transpept"/>
</dbReference>
<keyword evidence="4" id="KW-1133">Transmembrane helix</keyword>
<dbReference type="STRING" id="28115.HQ47_04600"/>
<dbReference type="GO" id="GO:0004180">
    <property type="term" value="F:carboxypeptidase activity"/>
    <property type="evidence" value="ECO:0007669"/>
    <property type="project" value="UniProtKB-KW"/>
</dbReference>
<organism evidence="6 7">
    <name type="scientific">Porphyromonas macacae</name>
    <dbReference type="NCBI Taxonomy" id="28115"/>
    <lineage>
        <taxon>Bacteria</taxon>
        <taxon>Pseudomonadati</taxon>
        <taxon>Bacteroidota</taxon>
        <taxon>Bacteroidia</taxon>
        <taxon>Bacteroidales</taxon>
        <taxon>Porphyromonadaceae</taxon>
        <taxon>Porphyromonas</taxon>
    </lineage>
</organism>
<dbReference type="InterPro" id="IPR036138">
    <property type="entry name" value="PBP_dimer_sf"/>
</dbReference>
<dbReference type="Gene3D" id="3.30.450.330">
    <property type="match status" value="1"/>
</dbReference>
<dbReference type="InterPro" id="IPR001460">
    <property type="entry name" value="PCN-bd_Tpept"/>
</dbReference>
<keyword evidence="4" id="KW-0812">Transmembrane</keyword>
<dbReference type="EMBL" id="JRFA01000014">
    <property type="protein sequence ID" value="KGN74343.1"/>
    <property type="molecule type" value="Genomic_DNA"/>
</dbReference>
<dbReference type="PANTHER" id="PTHR30627:SF1">
    <property type="entry name" value="PEPTIDOGLYCAN D,D-TRANSPEPTIDASE FTSI"/>
    <property type="match status" value="1"/>
</dbReference>
<feature type="domain" description="PASTA" evidence="5">
    <location>
        <begin position="693"/>
        <end position="748"/>
    </location>
</feature>
<dbReference type="SUPFAM" id="SSF56519">
    <property type="entry name" value="Penicillin binding protein dimerisation domain"/>
    <property type="match status" value="1"/>
</dbReference>
<evidence type="ECO:0000256" key="3">
    <source>
        <dbReference type="ARBA" id="ARBA00023136"/>
    </source>
</evidence>
<name>A0A0A2E611_9PORP</name>
<proteinExistence type="predicted"/>
<dbReference type="InterPro" id="IPR005311">
    <property type="entry name" value="PBP_dimer"/>
</dbReference>
<comment type="subcellular location">
    <subcellularLocation>
        <location evidence="1">Membrane</location>
    </subcellularLocation>
</comment>
<dbReference type="InterPro" id="IPR012338">
    <property type="entry name" value="Beta-lactam/transpept-like"/>
</dbReference>
<dbReference type="SMART" id="SM00740">
    <property type="entry name" value="PASTA"/>
    <property type="match status" value="1"/>
</dbReference>
<dbReference type="PANTHER" id="PTHR30627">
    <property type="entry name" value="PEPTIDOGLYCAN D,D-TRANSPEPTIDASE"/>
    <property type="match status" value="1"/>
</dbReference>
<keyword evidence="3 4" id="KW-0472">Membrane</keyword>
<dbReference type="Gene3D" id="3.30.10.20">
    <property type="match status" value="1"/>
</dbReference>
<dbReference type="OrthoDB" id="9804124at2"/>
<dbReference type="SUPFAM" id="SSF54184">
    <property type="entry name" value="Penicillin-binding protein 2x (pbp-2x), c-terminal domain"/>
    <property type="match status" value="1"/>
</dbReference>
<protein>
    <submittedName>
        <fullName evidence="6">Penicillin-binding protein</fullName>
    </submittedName>
</protein>
<keyword evidence="7" id="KW-1185">Reference proteome</keyword>
<dbReference type="PROSITE" id="PS51178">
    <property type="entry name" value="PASTA"/>
    <property type="match status" value="1"/>
</dbReference>
<dbReference type="GO" id="GO:0008658">
    <property type="term" value="F:penicillin binding"/>
    <property type="evidence" value="ECO:0007669"/>
    <property type="project" value="InterPro"/>
</dbReference>
<dbReference type="Gene3D" id="3.40.710.10">
    <property type="entry name" value="DD-peptidase/beta-lactamase superfamily"/>
    <property type="match status" value="1"/>
</dbReference>
<dbReference type="Gene3D" id="3.90.1310.10">
    <property type="entry name" value="Penicillin-binding protein 2a (Domain 2)"/>
    <property type="match status" value="1"/>
</dbReference>
<feature type="transmembrane region" description="Helical" evidence="4">
    <location>
        <begin position="21"/>
        <end position="47"/>
    </location>
</feature>
<dbReference type="Proteomes" id="UP000030103">
    <property type="component" value="Unassembled WGS sequence"/>
</dbReference>
<dbReference type="AlphaFoldDB" id="A0A0A2E611"/>
<dbReference type="GO" id="GO:0071555">
    <property type="term" value="P:cell wall organization"/>
    <property type="evidence" value="ECO:0007669"/>
    <property type="project" value="TreeGrafter"/>
</dbReference>
<dbReference type="InterPro" id="IPR005543">
    <property type="entry name" value="PASTA_dom"/>
</dbReference>
<dbReference type="Pfam" id="PF03793">
    <property type="entry name" value="PASTA"/>
    <property type="match status" value="1"/>
</dbReference>
<dbReference type="Pfam" id="PF00905">
    <property type="entry name" value="Transpeptidase"/>
    <property type="match status" value="1"/>
</dbReference>
<reference evidence="6 7" key="1">
    <citation type="submission" date="2014-09" db="EMBL/GenBank/DDBJ databases">
        <title>Draft Genome Sequence of Porphyromonas macacae COT-192_OH2859.</title>
        <authorList>
            <person name="Wallis C."/>
            <person name="Deusch O."/>
            <person name="O'Flynn C."/>
            <person name="Davis I."/>
            <person name="Horsfall A."/>
            <person name="Kirkwood N."/>
            <person name="Harris S."/>
            <person name="Eisen J.A."/>
            <person name="Coil D.A."/>
            <person name="Darling A.E."/>
            <person name="Jospin G."/>
            <person name="Alexiev A."/>
        </authorList>
    </citation>
    <scope>NUCLEOTIDE SEQUENCE [LARGE SCALE GENOMIC DNA]</scope>
    <source>
        <strain evidence="7">COT-192 OH2859</strain>
    </source>
</reference>
<dbReference type="Pfam" id="PF03717">
    <property type="entry name" value="PBP_dimer"/>
    <property type="match status" value="1"/>
</dbReference>
<evidence type="ECO:0000256" key="1">
    <source>
        <dbReference type="ARBA" id="ARBA00004370"/>
    </source>
</evidence>